<dbReference type="EMBL" id="JPEP01000001">
    <property type="protein sequence ID" value="KEY20360.1"/>
    <property type="molecule type" value="Genomic_DNA"/>
</dbReference>
<dbReference type="RefSeq" id="WP_034717305.1">
    <property type="nucleotide sequence ID" value="NZ_FOIX01000002.1"/>
</dbReference>
<dbReference type="Proteomes" id="UP000028349">
    <property type="component" value="Unassembled WGS sequence"/>
</dbReference>
<keyword evidence="2" id="KW-1185">Reference proteome</keyword>
<reference evidence="1 2" key="1">
    <citation type="submission" date="2014-07" db="EMBL/GenBank/DDBJ databases">
        <authorList>
            <person name="Pisani N.G."/>
            <person name="Newman J.D."/>
        </authorList>
    </citation>
    <scope>NUCLEOTIDE SEQUENCE [LARGE SCALE GENOMIC DNA]</scope>
    <source>
        <strain evidence="1 2">LMG 24720</strain>
    </source>
</reference>
<name>A0ABR4U2Y5_9FLAO</name>
<gene>
    <name evidence="1" type="ORF">HY04_03945</name>
</gene>
<organism evidence="1 2">
    <name type="scientific">Kaistella antarctica</name>
    <dbReference type="NCBI Taxonomy" id="266748"/>
    <lineage>
        <taxon>Bacteria</taxon>
        <taxon>Pseudomonadati</taxon>
        <taxon>Bacteroidota</taxon>
        <taxon>Flavobacteriia</taxon>
        <taxon>Flavobacteriales</taxon>
        <taxon>Weeksellaceae</taxon>
        <taxon>Chryseobacterium group</taxon>
        <taxon>Kaistella</taxon>
    </lineage>
</organism>
<evidence type="ECO:0000313" key="1">
    <source>
        <dbReference type="EMBL" id="KEY20360.1"/>
    </source>
</evidence>
<evidence type="ECO:0000313" key="2">
    <source>
        <dbReference type="Proteomes" id="UP000028349"/>
    </source>
</evidence>
<accession>A0ABR4U2Y5</accession>
<proteinExistence type="predicted"/>
<sequence>MSAQIFFKGESKLTLQGDAKMYGDTVVYHQSKSESAEQPSNHAVIYLVNGASVTDLTQRSKTELIYISVPENSPAEKSPVKKDLAKVKVLPLKVAERQYHVPKITYIFNLPTSDRDFHQKSKSTVFAFLGSTNYCKSKFQSSVLDTGHKFVFNFRTQKSELGWYVRNNSISRSVNSFYTRPPPFLALS</sequence>
<evidence type="ECO:0008006" key="3">
    <source>
        <dbReference type="Google" id="ProtNLM"/>
    </source>
</evidence>
<protein>
    <recommendedName>
        <fullName evidence="3">Phospholipase D-like domain-containing protein</fullName>
    </recommendedName>
</protein>
<comment type="caution">
    <text evidence="1">The sequence shown here is derived from an EMBL/GenBank/DDBJ whole genome shotgun (WGS) entry which is preliminary data.</text>
</comment>